<keyword evidence="2" id="KW-1185">Reference proteome</keyword>
<evidence type="ECO:0000313" key="1">
    <source>
        <dbReference type="EMBL" id="KAK9397977.1"/>
    </source>
</evidence>
<dbReference type="Proteomes" id="UP001474421">
    <property type="component" value="Unassembled WGS sequence"/>
</dbReference>
<sequence>MSWKGCVIIPPPPCHIDVISCILYGVNKWLLQSNIKRLCLDAKKKK</sequence>
<dbReference type="EMBL" id="JAOTOJ010000008">
    <property type="protein sequence ID" value="KAK9397977.1"/>
    <property type="molecule type" value="Genomic_DNA"/>
</dbReference>
<dbReference type="AlphaFoldDB" id="A0AAW1B8Z0"/>
<comment type="caution">
    <text evidence="1">The sequence shown here is derived from an EMBL/GenBank/DDBJ whole genome shotgun (WGS) entry which is preliminary data.</text>
</comment>
<reference evidence="1 2" key="1">
    <citation type="journal article" date="2024" name="Proc. Natl. Acad. Sci. U.S.A.">
        <title>The genetic regulatory architecture and epigenomic basis for age-related changes in rattlesnake venom.</title>
        <authorList>
            <person name="Hogan M.P."/>
            <person name="Holding M.L."/>
            <person name="Nystrom G.S."/>
            <person name="Colston T.J."/>
            <person name="Bartlett D.A."/>
            <person name="Mason A.J."/>
            <person name="Ellsworth S.A."/>
            <person name="Rautsaw R.M."/>
            <person name="Lawrence K.C."/>
            <person name="Strickland J.L."/>
            <person name="He B."/>
            <person name="Fraser P."/>
            <person name="Margres M.J."/>
            <person name="Gilbert D.M."/>
            <person name="Gibbs H.L."/>
            <person name="Parkinson C.L."/>
            <person name="Rokyta D.R."/>
        </authorList>
    </citation>
    <scope>NUCLEOTIDE SEQUENCE [LARGE SCALE GENOMIC DNA]</scope>
    <source>
        <strain evidence="1">DRR0105</strain>
    </source>
</reference>
<evidence type="ECO:0000313" key="2">
    <source>
        <dbReference type="Proteomes" id="UP001474421"/>
    </source>
</evidence>
<organism evidence="1 2">
    <name type="scientific">Crotalus adamanteus</name>
    <name type="common">Eastern diamondback rattlesnake</name>
    <dbReference type="NCBI Taxonomy" id="8729"/>
    <lineage>
        <taxon>Eukaryota</taxon>
        <taxon>Metazoa</taxon>
        <taxon>Chordata</taxon>
        <taxon>Craniata</taxon>
        <taxon>Vertebrata</taxon>
        <taxon>Euteleostomi</taxon>
        <taxon>Lepidosauria</taxon>
        <taxon>Squamata</taxon>
        <taxon>Bifurcata</taxon>
        <taxon>Unidentata</taxon>
        <taxon>Episquamata</taxon>
        <taxon>Toxicofera</taxon>
        <taxon>Serpentes</taxon>
        <taxon>Colubroidea</taxon>
        <taxon>Viperidae</taxon>
        <taxon>Crotalinae</taxon>
        <taxon>Crotalus</taxon>
    </lineage>
</organism>
<accession>A0AAW1B8Z0</accession>
<name>A0AAW1B8Z0_CROAD</name>
<protein>
    <submittedName>
        <fullName evidence="1">Uncharacterized protein</fullName>
    </submittedName>
</protein>
<gene>
    <name evidence="1" type="ORF">NXF25_021338</name>
</gene>
<proteinExistence type="predicted"/>